<feature type="region of interest" description="Disordered" evidence="1">
    <location>
        <begin position="1"/>
        <end position="64"/>
    </location>
</feature>
<proteinExistence type="predicted"/>
<name>A0AAV8WSS1_9CUCU</name>
<accession>A0AAV8WSS1</accession>
<organism evidence="2 3">
    <name type="scientific">Rhamnusium bicolor</name>
    <dbReference type="NCBI Taxonomy" id="1586634"/>
    <lineage>
        <taxon>Eukaryota</taxon>
        <taxon>Metazoa</taxon>
        <taxon>Ecdysozoa</taxon>
        <taxon>Arthropoda</taxon>
        <taxon>Hexapoda</taxon>
        <taxon>Insecta</taxon>
        <taxon>Pterygota</taxon>
        <taxon>Neoptera</taxon>
        <taxon>Endopterygota</taxon>
        <taxon>Coleoptera</taxon>
        <taxon>Polyphaga</taxon>
        <taxon>Cucujiformia</taxon>
        <taxon>Chrysomeloidea</taxon>
        <taxon>Cerambycidae</taxon>
        <taxon>Lepturinae</taxon>
        <taxon>Rhagiini</taxon>
        <taxon>Rhamnusium</taxon>
    </lineage>
</organism>
<dbReference type="Proteomes" id="UP001162156">
    <property type="component" value="Unassembled WGS sequence"/>
</dbReference>
<comment type="caution">
    <text evidence="2">The sequence shown here is derived from an EMBL/GenBank/DDBJ whole genome shotgun (WGS) entry which is preliminary data.</text>
</comment>
<dbReference type="EMBL" id="JANEYF010005136">
    <property type="protein sequence ID" value="KAJ8929075.1"/>
    <property type="molecule type" value="Genomic_DNA"/>
</dbReference>
<evidence type="ECO:0000256" key="1">
    <source>
        <dbReference type="SAM" id="MobiDB-lite"/>
    </source>
</evidence>
<evidence type="ECO:0000313" key="2">
    <source>
        <dbReference type="EMBL" id="KAJ8929075.1"/>
    </source>
</evidence>
<gene>
    <name evidence="2" type="ORF">NQ314_018274</name>
</gene>
<reference evidence="2" key="1">
    <citation type="journal article" date="2023" name="Insect Mol. Biol.">
        <title>Genome sequencing provides insights into the evolution of gene families encoding plant cell wall-degrading enzymes in longhorned beetles.</title>
        <authorList>
            <person name="Shin N.R."/>
            <person name="Okamura Y."/>
            <person name="Kirsch R."/>
            <person name="Pauchet Y."/>
        </authorList>
    </citation>
    <scope>NUCLEOTIDE SEQUENCE</scope>
    <source>
        <strain evidence="2">RBIC_L_NR</strain>
    </source>
</reference>
<protein>
    <submittedName>
        <fullName evidence="2">Uncharacterized protein</fullName>
    </submittedName>
</protein>
<sequence>MNFQESGTEVSQKIYSKCGKPSTLTRPKRKADYKDSTEDNPNMEIKIEPMKPHGKKKHKKVEEAADNKSVLEKIIGDIKQVDI</sequence>
<dbReference type="AlphaFoldDB" id="A0AAV8WSS1"/>
<keyword evidence="3" id="KW-1185">Reference proteome</keyword>
<evidence type="ECO:0000313" key="3">
    <source>
        <dbReference type="Proteomes" id="UP001162156"/>
    </source>
</evidence>
<feature type="compositionally biased region" description="Polar residues" evidence="1">
    <location>
        <begin position="1"/>
        <end position="14"/>
    </location>
</feature>